<evidence type="ECO:0000313" key="6">
    <source>
        <dbReference type="Proteomes" id="UP000017938"/>
    </source>
</evidence>
<dbReference type="SUPFAM" id="SSF53850">
    <property type="entry name" value="Periplasmic binding protein-like II"/>
    <property type="match status" value="1"/>
</dbReference>
<evidence type="ECO:0000256" key="2">
    <source>
        <dbReference type="ARBA" id="ARBA00008520"/>
    </source>
</evidence>
<dbReference type="Gene3D" id="2.60.120.260">
    <property type="entry name" value="Galactose-binding domain-like"/>
    <property type="match status" value="2"/>
</dbReference>
<gene>
    <name evidence="5" type="ORF">BN580_00691</name>
</gene>
<organism evidence="5 6">
    <name type="scientific">Candidatus Colimorpha enterica</name>
    <dbReference type="NCBI Taxonomy" id="3083063"/>
    <lineage>
        <taxon>Bacteria</taxon>
        <taxon>Pseudomonadati</taxon>
        <taxon>Bacteroidota</taxon>
        <taxon>Bacteroidia</taxon>
        <taxon>Bacteroidales</taxon>
        <taxon>Candidatus Colimorpha</taxon>
    </lineage>
</organism>
<sequence length="1024" mass="115458">MQKSPFRKLLAGLLASLMLAGTLAALPAFAAEDGKDSSGSGNGSTGTTEIKFHDDLAGGDAGNPYKEYFERHKADKAEKDIVISAKDYDAANTTADVEVLKDYEGVSDALYMPASGITSWKIDVPSDAYYAIRITYFPVTEHNGKEVTTYTTIERTLFIDGRIPFSEASYLYFPRNWVYEDCKLDENGNYIFPTDKSGNDVRPIRYEKPEWQTYYLRDWLGYTMDPFQFYLSAGSHTVSFEAAREPIVISKIELYRYDEEPSYKDFLAQKEKEGVKKIDKLGSGIIKIQAECPTLVSNACLYPVNDRTSSLTEPQDPQKIRFNIVNSTTVNQWMQYKVTVPEEGLYTIAIRFRQNDLIGMFTSRRILINNEIQFREASSIRFKYNSGWQSTAASNGTENFTFYFRKGENTVTFETVLGDMTDYVYRVEQLIDSLNAAYKEMLQLTGPTPDAYRDYGFNRLVPDAVQTIRNSAVELYTIADELKNITGELGDQVATLNTIAILFETMGDDEYEIAPNFVTFKNYIIALSNWLYAALNQPLKIDYFTVQGEKDPLPKAKSNFFESIGFEIKAFIGSFYMDYTTVDFKSDVEFSKENTVEAWITSALGRDDALITRNLVDTYFTPESGITVKMKVITTGLTEAILAGIGPDIATMSSVDTITWGLRNAVEALDEMDGFDEVMTWVDEAAVTPLQMTNAKGEFHTYGLPQTLDFYMMFYRADVLKAAGVEVPKTWQDLKDILPALQTSDLEVGMPGTLMAGTATTYEVQALEGLKMFLYQMGGQLYNDGGYSIALDENVALDAFEDYTNMFSQYKCSIQYDLTRFRTGEIPIYFGTAVGTYNTLMSYYDIRGLWKMAPLLGVEGEDGEINCTAPVTVTALVIPRGATNPSATWEYMKWTVSPETQRRIARERLAVNANPTTKYNSPTKDALLGQAWTDEEYAAMKAQTDSLVGIREYPGNYIIKTYVNSAFLQAYNNSSNASDELLDRILYINKEISRKREDFKMDYYDVATGEYVPGRYINEPILGK</sequence>
<comment type="caution">
    <text evidence="5">The sequence shown here is derived from an EMBL/GenBank/DDBJ whole genome shotgun (WGS) entry which is preliminary data.</text>
</comment>
<dbReference type="Pfam" id="PF01547">
    <property type="entry name" value="SBP_bac_1"/>
    <property type="match status" value="1"/>
</dbReference>
<evidence type="ECO:0000256" key="4">
    <source>
        <dbReference type="SAM" id="SignalP"/>
    </source>
</evidence>
<reference evidence="5" key="1">
    <citation type="submission" date="2012-11" db="EMBL/GenBank/DDBJ databases">
        <title>Dependencies among metagenomic species, viruses, plasmids and units of genetic variation.</title>
        <authorList>
            <person name="Nielsen H.B."/>
            <person name="Almeida M."/>
            <person name="Juncker A.S."/>
            <person name="Rasmussen S."/>
            <person name="Li J."/>
            <person name="Sunagawa S."/>
            <person name="Plichta D."/>
            <person name="Gautier L."/>
            <person name="Le Chatelier E."/>
            <person name="Peletier E."/>
            <person name="Bonde I."/>
            <person name="Nielsen T."/>
            <person name="Manichanh C."/>
            <person name="Arumugam M."/>
            <person name="Batto J."/>
            <person name="Santos M.B.Q.D."/>
            <person name="Blom N."/>
            <person name="Borruel N."/>
            <person name="Burgdorf K.S."/>
            <person name="Boumezbeur F."/>
            <person name="Casellas F."/>
            <person name="Dore J."/>
            <person name="Guarner F."/>
            <person name="Hansen T."/>
            <person name="Hildebrand F."/>
            <person name="Kaas R.S."/>
            <person name="Kennedy S."/>
            <person name="Kristiansen K."/>
            <person name="Kultima J.R."/>
            <person name="Leonard P."/>
            <person name="Levenez F."/>
            <person name="Lund O."/>
            <person name="Moumen B."/>
            <person name="Le Paslier D."/>
            <person name="Pons N."/>
            <person name="Pedersen O."/>
            <person name="Prifti E."/>
            <person name="Qin J."/>
            <person name="Raes J."/>
            <person name="Tap J."/>
            <person name="Tims S."/>
            <person name="Ussery D.W."/>
            <person name="Yamada T."/>
            <person name="MetaHit consortium"/>
            <person name="Renault P."/>
            <person name="Sicheritz-Ponten T."/>
            <person name="Bork P."/>
            <person name="Wang J."/>
            <person name="Brunak S."/>
            <person name="Ehrlich S.D."/>
        </authorList>
    </citation>
    <scope>NUCLEOTIDE SEQUENCE [LARGE SCALE GENOMIC DNA]</scope>
</reference>
<keyword evidence="4" id="KW-0732">Signal</keyword>
<dbReference type="STRING" id="1263015.BN580_00691"/>
<accession>R6UHI1</accession>
<feature type="region of interest" description="Disordered" evidence="3">
    <location>
        <begin position="32"/>
        <end position="58"/>
    </location>
</feature>
<evidence type="ECO:0000256" key="3">
    <source>
        <dbReference type="SAM" id="MobiDB-lite"/>
    </source>
</evidence>
<dbReference type="PANTHER" id="PTHR43649:SF27">
    <property type="entry name" value="EXTRACELLULAR SOLUTE-BINDING PROTEIN FAMILY 1"/>
    <property type="match status" value="1"/>
</dbReference>
<feature type="chain" id="PRO_5004433211" evidence="4">
    <location>
        <begin position="31"/>
        <end position="1024"/>
    </location>
</feature>
<dbReference type="InterPro" id="IPR006059">
    <property type="entry name" value="SBP"/>
</dbReference>
<name>R6UHI1_9BACT</name>
<dbReference type="Proteomes" id="UP000017938">
    <property type="component" value="Unassembled WGS sequence"/>
</dbReference>
<feature type="signal peptide" evidence="4">
    <location>
        <begin position="1"/>
        <end position="30"/>
    </location>
</feature>
<evidence type="ECO:0000313" key="5">
    <source>
        <dbReference type="EMBL" id="CDC70242.1"/>
    </source>
</evidence>
<dbReference type="Gene3D" id="3.40.190.10">
    <property type="entry name" value="Periplasmic binding protein-like II"/>
    <property type="match status" value="1"/>
</dbReference>
<comment type="subcellular location">
    <subcellularLocation>
        <location evidence="1">Periplasm</location>
    </subcellularLocation>
</comment>
<comment type="similarity">
    <text evidence="2">Belongs to the bacterial solute-binding protein 1 family.</text>
</comment>
<dbReference type="AlphaFoldDB" id="R6UHI1"/>
<dbReference type="EMBL" id="CBFW010000025">
    <property type="protein sequence ID" value="CDC70242.1"/>
    <property type="molecule type" value="Genomic_DNA"/>
</dbReference>
<protein>
    <submittedName>
        <fullName evidence="5">Extracellular solute-binding protein family 1</fullName>
    </submittedName>
</protein>
<dbReference type="PANTHER" id="PTHR43649">
    <property type="entry name" value="ARABINOSE-BINDING PROTEIN-RELATED"/>
    <property type="match status" value="1"/>
</dbReference>
<evidence type="ECO:0000256" key="1">
    <source>
        <dbReference type="ARBA" id="ARBA00004418"/>
    </source>
</evidence>
<proteinExistence type="inferred from homology"/>
<dbReference type="GO" id="GO:0042597">
    <property type="term" value="C:periplasmic space"/>
    <property type="evidence" value="ECO:0007669"/>
    <property type="project" value="UniProtKB-SubCell"/>
</dbReference>
<dbReference type="InterPro" id="IPR050490">
    <property type="entry name" value="Bact_solute-bd_prot1"/>
</dbReference>